<dbReference type="PROSITE" id="PS00237">
    <property type="entry name" value="G_PROTEIN_RECEP_F1_1"/>
    <property type="match status" value="1"/>
</dbReference>
<evidence type="ECO:0000313" key="14">
    <source>
        <dbReference type="WBParaSite" id="nRc.2.0.1.t33949-RA"/>
    </source>
</evidence>
<dbReference type="GO" id="GO:0004983">
    <property type="term" value="F:neuropeptide Y receptor activity"/>
    <property type="evidence" value="ECO:0007669"/>
    <property type="project" value="InterPro"/>
</dbReference>
<feature type="transmembrane region" description="Helical" evidence="11">
    <location>
        <begin position="166"/>
        <end position="185"/>
    </location>
</feature>
<evidence type="ECO:0000256" key="6">
    <source>
        <dbReference type="ARBA" id="ARBA00023136"/>
    </source>
</evidence>
<dbReference type="PANTHER" id="PTHR24235:SF18">
    <property type="entry name" value="G-PROTEIN COUPLED RECEPTORS FAMILY 1 PROFILE DOMAIN-CONTAINING PROTEIN"/>
    <property type="match status" value="1"/>
</dbReference>
<evidence type="ECO:0000256" key="11">
    <source>
        <dbReference type="SAM" id="Phobius"/>
    </source>
</evidence>
<evidence type="ECO:0000256" key="8">
    <source>
        <dbReference type="ARBA" id="ARBA00023224"/>
    </source>
</evidence>
<feature type="compositionally biased region" description="Low complexity" evidence="10">
    <location>
        <begin position="416"/>
        <end position="426"/>
    </location>
</feature>
<evidence type="ECO:0000256" key="4">
    <source>
        <dbReference type="ARBA" id="ARBA00022989"/>
    </source>
</evidence>
<sequence length="477" mass="53433">MTTENSTIIADFQTWPAQNVYFENLSANCVDARRYLADIHDDKIARLEFQLIFLLVYSVIFFCGVLGNCLVVASVCREQSLHTVRNIFIVSLSLSDTLVCFTSVPITPFTSVYKVWLFGSAMCKLFPLFQCASIFVSTFTLAAIALDRYILIVHPTKPPITLGQAIKIIVGIWMAAVATGVPIASESRVAKESTYVPIGYPIVTDESGPSQLIQFCGEFCGERWDSNTRRAYGTAVLLLQFVLPFVVITFSYARLLSAVAASRRKSRRRNRTTKMLISMVVLFTVCWLPQVTVNVLNDFNLIPDYIIDQHVYGLTFHAIAMTSTCWNPMLYAGMNENFRVAFLLLLPPVCRRLCRLDDSQLIEIRRRNFDSATTIAGKHSGDGRVCYNSRTSNNKFSPTPVHTTQRQAERQRLLNSSSSSTTTATSPYVSHEYSTGGVVIARINPTQNDHKQLSTQDNFLSKVTASIEFSMIRNAHP</sequence>
<dbReference type="OMA" id="YVVGGIW"/>
<dbReference type="WBParaSite" id="nRc.2.0.1.t33949-RA">
    <property type="protein sequence ID" value="nRc.2.0.1.t33949-RA"/>
    <property type="gene ID" value="nRc.2.0.1.g33949"/>
</dbReference>
<dbReference type="Proteomes" id="UP000887565">
    <property type="component" value="Unplaced"/>
</dbReference>
<dbReference type="InterPro" id="IPR017452">
    <property type="entry name" value="GPCR_Rhodpsn_7TM"/>
</dbReference>
<dbReference type="PROSITE" id="PS50262">
    <property type="entry name" value="G_PROTEIN_RECEP_F1_2"/>
    <property type="match status" value="1"/>
</dbReference>
<keyword evidence="4 11" id="KW-1133">Transmembrane helix</keyword>
<feature type="transmembrane region" description="Helical" evidence="11">
    <location>
        <begin position="231"/>
        <end position="255"/>
    </location>
</feature>
<dbReference type="PRINTS" id="PR00237">
    <property type="entry name" value="GPCRRHODOPSN"/>
</dbReference>
<keyword evidence="13" id="KW-1185">Reference proteome</keyword>
<dbReference type="AlphaFoldDB" id="A0A915K6Z2"/>
<comment type="subcellular location">
    <subcellularLocation>
        <location evidence="1">Membrane</location>
        <topology evidence="1">Multi-pass membrane protein</topology>
    </subcellularLocation>
</comment>
<evidence type="ECO:0000259" key="12">
    <source>
        <dbReference type="PROSITE" id="PS50262"/>
    </source>
</evidence>
<keyword evidence="7 9" id="KW-0675">Receptor</keyword>
<feature type="region of interest" description="Disordered" evidence="10">
    <location>
        <begin position="389"/>
        <end position="429"/>
    </location>
</feature>
<feature type="domain" description="G-protein coupled receptors family 1 profile" evidence="12">
    <location>
        <begin position="67"/>
        <end position="331"/>
    </location>
</feature>
<name>A0A915K6Z2_ROMCU</name>
<evidence type="ECO:0000256" key="2">
    <source>
        <dbReference type="ARBA" id="ARBA00010663"/>
    </source>
</evidence>
<dbReference type="GO" id="GO:0005886">
    <property type="term" value="C:plasma membrane"/>
    <property type="evidence" value="ECO:0007669"/>
    <property type="project" value="TreeGrafter"/>
</dbReference>
<feature type="transmembrane region" description="Helical" evidence="11">
    <location>
        <begin position="126"/>
        <end position="146"/>
    </location>
</feature>
<feature type="transmembrane region" description="Helical" evidence="11">
    <location>
        <begin position="51"/>
        <end position="75"/>
    </location>
</feature>
<keyword evidence="5 9" id="KW-0297">G-protein coupled receptor</keyword>
<evidence type="ECO:0000256" key="10">
    <source>
        <dbReference type="SAM" id="MobiDB-lite"/>
    </source>
</evidence>
<comment type="similarity">
    <text evidence="2 9">Belongs to the G-protein coupled receptor 1 family.</text>
</comment>
<dbReference type="InterPro" id="IPR000276">
    <property type="entry name" value="GPCR_Rhodpsn"/>
</dbReference>
<protein>
    <submittedName>
        <fullName evidence="14">G-protein coupled receptors family 1 profile domain-containing protein</fullName>
    </submittedName>
</protein>
<evidence type="ECO:0000256" key="1">
    <source>
        <dbReference type="ARBA" id="ARBA00004141"/>
    </source>
</evidence>
<dbReference type="SUPFAM" id="SSF81321">
    <property type="entry name" value="Family A G protein-coupled receptor-like"/>
    <property type="match status" value="1"/>
</dbReference>
<evidence type="ECO:0000313" key="13">
    <source>
        <dbReference type="Proteomes" id="UP000887565"/>
    </source>
</evidence>
<feature type="transmembrane region" description="Helical" evidence="11">
    <location>
        <begin position="276"/>
        <end position="296"/>
    </location>
</feature>
<evidence type="ECO:0000256" key="5">
    <source>
        <dbReference type="ARBA" id="ARBA00023040"/>
    </source>
</evidence>
<dbReference type="PRINTS" id="PR01012">
    <property type="entry name" value="NRPEPTIDEYR"/>
</dbReference>
<keyword evidence="8 9" id="KW-0807">Transducer</keyword>
<proteinExistence type="inferred from homology"/>
<accession>A0A915K6Z2</accession>
<evidence type="ECO:0000256" key="9">
    <source>
        <dbReference type="RuleBase" id="RU000688"/>
    </source>
</evidence>
<organism evidence="13 14">
    <name type="scientific">Romanomermis culicivorax</name>
    <name type="common">Nematode worm</name>
    <dbReference type="NCBI Taxonomy" id="13658"/>
    <lineage>
        <taxon>Eukaryota</taxon>
        <taxon>Metazoa</taxon>
        <taxon>Ecdysozoa</taxon>
        <taxon>Nematoda</taxon>
        <taxon>Enoplea</taxon>
        <taxon>Dorylaimia</taxon>
        <taxon>Mermithida</taxon>
        <taxon>Mermithoidea</taxon>
        <taxon>Mermithidae</taxon>
        <taxon>Romanomermis</taxon>
    </lineage>
</organism>
<evidence type="ECO:0000256" key="7">
    <source>
        <dbReference type="ARBA" id="ARBA00023170"/>
    </source>
</evidence>
<dbReference type="Pfam" id="PF00001">
    <property type="entry name" value="7tm_1"/>
    <property type="match status" value="1"/>
</dbReference>
<evidence type="ECO:0000256" key="3">
    <source>
        <dbReference type="ARBA" id="ARBA00022692"/>
    </source>
</evidence>
<reference evidence="14" key="1">
    <citation type="submission" date="2022-11" db="UniProtKB">
        <authorList>
            <consortium name="WormBaseParasite"/>
        </authorList>
    </citation>
    <scope>IDENTIFICATION</scope>
</reference>
<dbReference type="GO" id="GO:0043005">
    <property type="term" value="C:neuron projection"/>
    <property type="evidence" value="ECO:0007669"/>
    <property type="project" value="TreeGrafter"/>
</dbReference>
<dbReference type="GO" id="GO:0042923">
    <property type="term" value="F:neuropeptide binding"/>
    <property type="evidence" value="ECO:0007669"/>
    <property type="project" value="TreeGrafter"/>
</dbReference>
<keyword evidence="6 11" id="KW-0472">Membrane</keyword>
<feature type="transmembrane region" description="Helical" evidence="11">
    <location>
        <begin position="87"/>
        <end position="106"/>
    </location>
</feature>
<dbReference type="PANTHER" id="PTHR24235">
    <property type="entry name" value="NEUROPEPTIDE Y RECEPTOR"/>
    <property type="match status" value="1"/>
</dbReference>
<feature type="compositionally biased region" description="Polar residues" evidence="10">
    <location>
        <begin position="389"/>
        <end position="406"/>
    </location>
</feature>
<dbReference type="CDD" id="cd15203">
    <property type="entry name" value="7tmA_NPYR-like"/>
    <property type="match status" value="1"/>
</dbReference>
<dbReference type="Gene3D" id="1.20.1070.10">
    <property type="entry name" value="Rhodopsin 7-helix transmembrane proteins"/>
    <property type="match status" value="1"/>
</dbReference>
<keyword evidence="3 9" id="KW-0812">Transmembrane</keyword>
<dbReference type="InterPro" id="IPR000611">
    <property type="entry name" value="NPY_rcpt"/>
</dbReference>